<accession>A0A2K3K9E9</accession>
<dbReference type="EMBL" id="ASHM01151301">
    <property type="protein sequence ID" value="PNX62915.1"/>
    <property type="molecule type" value="Genomic_DNA"/>
</dbReference>
<gene>
    <name evidence="1" type="ORF">L195_g061370</name>
</gene>
<dbReference type="AlphaFoldDB" id="A0A2K3K9E9"/>
<protein>
    <submittedName>
        <fullName evidence="1">Uncharacterized protein</fullName>
    </submittedName>
</protein>
<evidence type="ECO:0000313" key="2">
    <source>
        <dbReference type="Proteomes" id="UP000236291"/>
    </source>
</evidence>
<reference evidence="1 2" key="1">
    <citation type="journal article" date="2014" name="Am. J. Bot.">
        <title>Genome assembly and annotation for red clover (Trifolium pratense; Fabaceae).</title>
        <authorList>
            <person name="Istvanek J."/>
            <person name="Jaros M."/>
            <person name="Krenek A."/>
            <person name="Repkova J."/>
        </authorList>
    </citation>
    <scope>NUCLEOTIDE SEQUENCE [LARGE SCALE GENOMIC DNA]</scope>
    <source>
        <strain evidence="2">cv. Tatra</strain>
        <tissue evidence="1">Young leaves</tissue>
    </source>
</reference>
<organism evidence="1 2">
    <name type="scientific">Trifolium pratense</name>
    <name type="common">Red clover</name>
    <dbReference type="NCBI Taxonomy" id="57577"/>
    <lineage>
        <taxon>Eukaryota</taxon>
        <taxon>Viridiplantae</taxon>
        <taxon>Streptophyta</taxon>
        <taxon>Embryophyta</taxon>
        <taxon>Tracheophyta</taxon>
        <taxon>Spermatophyta</taxon>
        <taxon>Magnoliopsida</taxon>
        <taxon>eudicotyledons</taxon>
        <taxon>Gunneridae</taxon>
        <taxon>Pentapetalae</taxon>
        <taxon>rosids</taxon>
        <taxon>fabids</taxon>
        <taxon>Fabales</taxon>
        <taxon>Fabaceae</taxon>
        <taxon>Papilionoideae</taxon>
        <taxon>50 kb inversion clade</taxon>
        <taxon>NPAAA clade</taxon>
        <taxon>Hologalegina</taxon>
        <taxon>IRL clade</taxon>
        <taxon>Trifolieae</taxon>
        <taxon>Trifolium</taxon>
    </lineage>
</organism>
<dbReference type="Proteomes" id="UP000236291">
    <property type="component" value="Unassembled WGS sequence"/>
</dbReference>
<sequence length="38" mass="4035">RTFSSIPRSTNQIGAISPASAELFHRTTTTLPTGAAEF</sequence>
<feature type="non-terminal residue" evidence="1">
    <location>
        <position position="1"/>
    </location>
</feature>
<proteinExistence type="predicted"/>
<evidence type="ECO:0000313" key="1">
    <source>
        <dbReference type="EMBL" id="PNX62915.1"/>
    </source>
</evidence>
<comment type="caution">
    <text evidence="1">The sequence shown here is derived from an EMBL/GenBank/DDBJ whole genome shotgun (WGS) entry which is preliminary data.</text>
</comment>
<name>A0A2K3K9E9_TRIPR</name>
<reference evidence="1 2" key="2">
    <citation type="journal article" date="2017" name="Front. Plant Sci.">
        <title>Gene Classification and Mining of Molecular Markers Useful in Red Clover (Trifolium pratense) Breeding.</title>
        <authorList>
            <person name="Istvanek J."/>
            <person name="Dluhosova J."/>
            <person name="Dluhos P."/>
            <person name="Patkova L."/>
            <person name="Nedelnik J."/>
            <person name="Repkova J."/>
        </authorList>
    </citation>
    <scope>NUCLEOTIDE SEQUENCE [LARGE SCALE GENOMIC DNA]</scope>
    <source>
        <strain evidence="2">cv. Tatra</strain>
        <tissue evidence="1">Young leaves</tissue>
    </source>
</reference>